<dbReference type="RefSeq" id="WP_212230933.1">
    <property type="nucleotide sequence ID" value="NZ_JAGUCN010000030.1"/>
</dbReference>
<proteinExistence type="predicted"/>
<evidence type="ECO:0000313" key="2">
    <source>
        <dbReference type="Proteomes" id="UP000721861"/>
    </source>
</evidence>
<name>A0ABS5KEV4_9BACT</name>
<keyword evidence="2" id="KW-1185">Reference proteome</keyword>
<evidence type="ECO:0000313" key="1">
    <source>
        <dbReference type="EMBL" id="MBS2213583.1"/>
    </source>
</evidence>
<protein>
    <recommendedName>
        <fullName evidence="3">Isochorismatase-like domain-containing protein</fullName>
    </recommendedName>
</protein>
<accession>A0ABS5KEV4</accession>
<evidence type="ECO:0008006" key="3">
    <source>
        <dbReference type="Google" id="ProtNLM"/>
    </source>
</evidence>
<dbReference type="EMBL" id="JAGUCN010000030">
    <property type="protein sequence ID" value="MBS2213583.1"/>
    <property type="molecule type" value="Genomic_DNA"/>
</dbReference>
<comment type="caution">
    <text evidence="1">The sequence shown here is derived from an EMBL/GenBank/DDBJ whole genome shotgun (WGS) entry which is preliminary data.</text>
</comment>
<dbReference type="Proteomes" id="UP000721861">
    <property type="component" value="Unassembled WGS sequence"/>
</dbReference>
<organism evidence="1 2">
    <name type="scientific">Carboxylicivirga mesophila</name>
    <dbReference type="NCBI Taxonomy" id="1166478"/>
    <lineage>
        <taxon>Bacteria</taxon>
        <taxon>Pseudomonadati</taxon>
        <taxon>Bacteroidota</taxon>
        <taxon>Bacteroidia</taxon>
        <taxon>Marinilabiliales</taxon>
        <taxon>Marinilabiliaceae</taxon>
        <taxon>Carboxylicivirga</taxon>
    </lineage>
</organism>
<reference evidence="1 2" key="1">
    <citation type="journal article" date="2014" name="Int. J. Syst. Evol. Microbiol.">
        <title>Carboxylicivirga gen. nov. in the family Marinilabiliaceae with two novel species, Carboxylicivirga mesophila sp. nov. and Carboxylicivirga taeanensis sp. nov., and reclassification of Cytophaga fermentans as Saccharicrinis fermentans gen. nov., comb. nov.</title>
        <authorList>
            <person name="Yang S.H."/>
            <person name="Seo H.S."/>
            <person name="Woo J.H."/>
            <person name="Oh H.M."/>
            <person name="Jang H."/>
            <person name="Lee J.H."/>
            <person name="Kim S.J."/>
            <person name="Kwon K.K."/>
        </authorList>
    </citation>
    <scope>NUCLEOTIDE SEQUENCE [LARGE SCALE GENOMIC DNA]</scope>
    <source>
        <strain evidence="1 2">JCM 18290</strain>
    </source>
</reference>
<gene>
    <name evidence="1" type="ORF">KEM09_19400</name>
</gene>
<sequence>MYILVFEQEGYQTIITDEADVFAANKTTMDAQVAAVEGMKRLFHTSHKA</sequence>